<keyword evidence="7" id="KW-1005">Bacterial flagellum biogenesis</keyword>
<keyword evidence="13" id="KW-1185">Reference proteome</keyword>
<reference evidence="12 13" key="1">
    <citation type="submission" date="2024-02" db="EMBL/GenBank/DDBJ databases">
        <title>Bacteria isolated from the canopy kelp, Nereocystis luetkeana.</title>
        <authorList>
            <person name="Pfister C.A."/>
            <person name="Younker I.T."/>
            <person name="Light S.H."/>
        </authorList>
    </citation>
    <scope>NUCLEOTIDE SEQUENCE [LARGE SCALE GENOMIC DNA]</scope>
    <source>
        <strain evidence="12 13">TI.5.07</strain>
    </source>
</reference>
<evidence type="ECO:0000256" key="10">
    <source>
        <dbReference type="ARBA" id="ARBA00023225"/>
    </source>
</evidence>
<evidence type="ECO:0000256" key="9">
    <source>
        <dbReference type="ARBA" id="ARBA00023136"/>
    </source>
</evidence>
<dbReference type="PANTHER" id="PTHR38786:SF1">
    <property type="entry name" value="FLAGELLAR FLIJ PROTEIN"/>
    <property type="match status" value="1"/>
</dbReference>
<protein>
    <recommendedName>
        <fullName evidence="3">Flagellar FliJ protein</fullName>
    </recommendedName>
</protein>
<name>A0ABU9GAD3_COBMA</name>
<evidence type="ECO:0000256" key="4">
    <source>
        <dbReference type="ARBA" id="ARBA00022448"/>
    </source>
</evidence>
<gene>
    <name evidence="12" type="primary">fliJ</name>
    <name evidence="12" type="ORF">V6243_01165</name>
</gene>
<keyword evidence="8" id="KW-0653">Protein transport</keyword>
<comment type="caution">
    <text evidence="12">The sequence shown here is derived from an EMBL/GenBank/DDBJ whole genome shotgun (WGS) entry which is preliminary data.</text>
</comment>
<dbReference type="InterPro" id="IPR012823">
    <property type="entry name" value="Flagell_FliJ"/>
</dbReference>
<sequence>MTLSTSRFDTLTRLSERRRDGAARLLNQQRQRQDSAASQLATLEQYRLDYRQQMQQRLAQGLDPASWQNFQTFIASLDNAIAQCRQRVAMETSQTTARHQRLVSEQRTHAAWQGLAERAALETSREVRASEQRRSDEMAMQAWRRHASL</sequence>
<evidence type="ECO:0000313" key="13">
    <source>
        <dbReference type="Proteomes" id="UP001378242"/>
    </source>
</evidence>
<proteinExistence type="inferred from homology"/>
<comment type="subcellular location">
    <subcellularLocation>
        <location evidence="1">Cell membrane</location>
        <topology evidence="1">Peripheral membrane protein</topology>
        <orientation evidence="1">Cytoplasmic side</orientation>
    </subcellularLocation>
</comment>
<evidence type="ECO:0000256" key="1">
    <source>
        <dbReference type="ARBA" id="ARBA00004413"/>
    </source>
</evidence>
<feature type="region of interest" description="Disordered" evidence="11">
    <location>
        <begin position="128"/>
        <end position="149"/>
    </location>
</feature>
<dbReference type="PIRSF" id="PIRSF019404">
    <property type="entry name" value="FliJ"/>
    <property type="match status" value="1"/>
</dbReference>
<evidence type="ECO:0000256" key="5">
    <source>
        <dbReference type="ARBA" id="ARBA00022475"/>
    </source>
</evidence>
<comment type="similarity">
    <text evidence="2">Belongs to the FliJ family.</text>
</comment>
<feature type="compositionally biased region" description="Basic and acidic residues" evidence="11">
    <location>
        <begin position="128"/>
        <end position="137"/>
    </location>
</feature>
<dbReference type="Pfam" id="PF02050">
    <property type="entry name" value="FliJ"/>
    <property type="match status" value="1"/>
</dbReference>
<dbReference type="InterPro" id="IPR053716">
    <property type="entry name" value="Flag_assembly_chemotaxis_eff"/>
</dbReference>
<evidence type="ECO:0000313" key="12">
    <source>
        <dbReference type="EMBL" id="MEL0615421.1"/>
    </source>
</evidence>
<evidence type="ECO:0000256" key="7">
    <source>
        <dbReference type="ARBA" id="ARBA00022795"/>
    </source>
</evidence>
<evidence type="ECO:0000256" key="8">
    <source>
        <dbReference type="ARBA" id="ARBA00022927"/>
    </source>
</evidence>
<dbReference type="RefSeq" id="WP_303564895.1">
    <property type="nucleotide sequence ID" value="NZ_JAUOSQ010000002.1"/>
</dbReference>
<keyword evidence="12" id="KW-0969">Cilium</keyword>
<keyword evidence="4" id="KW-0813">Transport</keyword>
<dbReference type="NCBIfam" id="TIGR02473">
    <property type="entry name" value="flagell_FliJ"/>
    <property type="match status" value="1"/>
</dbReference>
<dbReference type="PRINTS" id="PR01004">
    <property type="entry name" value="FLGFLIJ"/>
</dbReference>
<keyword evidence="12" id="KW-0282">Flagellum</keyword>
<evidence type="ECO:0000256" key="11">
    <source>
        <dbReference type="SAM" id="MobiDB-lite"/>
    </source>
</evidence>
<dbReference type="Gene3D" id="1.10.287.1700">
    <property type="match status" value="1"/>
</dbReference>
<evidence type="ECO:0000256" key="2">
    <source>
        <dbReference type="ARBA" id="ARBA00010004"/>
    </source>
</evidence>
<accession>A0ABU9GAD3</accession>
<dbReference type="InterPro" id="IPR052570">
    <property type="entry name" value="FliJ"/>
</dbReference>
<keyword evidence="12" id="KW-0966">Cell projection</keyword>
<keyword evidence="9" id="KW-0472">Membrane</keyword>
<dbReference type="PANTHER" id="PTHR38786">
    <property type="entry name" value="FLAGELLAR FLIJ PROTEIN"/>
    <property type="match status" value="1"/>
</dbReference>
<dbReference type="EMBL" id="JBAKAP010000001">
    <property type="protein sequence ID" value="MEL0615421.1"/>
    <property type="molecule type" value="Genomic_DNA"/>
</dbReference>
<evidence type="ECO:0000256" key="6">
    <source>
        <dbReference type="ARBA" id="ARBA00022500"/>
    </source>
</evidence>
<keyword evidence="10" id="KW-1006">Bacterial flagellum protein export</keyword>
<dbReference type="InterPro" id="IPR018006">
    <property type="entry name" value="Flag_FliJ_proteobac"/>
</dbReference>
<keyword evidence="6" id="KW-0145">Chemotaxis</keyword>
<evidence type="ECO:0000256" key="3">
    <source>
        <dbReference type="ARBA" id="ARBA00020392"/>
    </source>
</evidence>
<organism evidence="12 13">
    <name type="scientific">Cobetia marina</name>
    <name type="common">Deleya marina</name>
    <dbReference type="NCBI Taxonomy" id="28258"/>
    <lineage>
        <taxon>Bacteria</taxon>
        <taxon>Pseudomonadati</taxon>
        <taxon>Pseudomonadota</taxon>
        <taxon>Gammaproteobacteria</taxon>
        <taxon>Oceanospirillales</taxon>
        <taxon>Halomonadaceae</taxon>
        <taxon>Cobetia</taxon>
    </lineage>
</organism>
<dbReference type="Proteomes" id="UP001378242">
    <property type="component" value="Unassembled WGS sequence"/>
</dbReference>
<keyword evidence="5" id="KW-1003">Cell membrane</keyword>